<evidence type="ECO:0000256" key="6">
    <source>
        <dbReference type="ARBA" id="ARBA00022989"/>
    </source>
</evidence>
<dbReference type="RefSeq" id="WP_064231885.1">
    <property type="nucleotide sequence ID" value="NZ_LVZK01000003.1"/>
</dbReference>
<evidence type="ECO:0000256" key="4">
    <source>
        <dbReference type="ARBA" id="ARBA00022475"/>
    </source>
</evidence>
<dbReference type="Proteomes" id="UP000078368">
    <property type="component" value="Unassembled WGS sequence"/>
</dbReference>
<comment type="caution">
    <text evidence="10">The sequence shown here is derived from an EMBL/GenBank/DDBJ whole genome shotgun (WGS) entry which is preliminary data.</text>
</comment>
<gene>
    <name evidence="10" type="ORF">A4H34_09160</name>
</gene>
<dbReference type="PANTHER" id="PTHR30047">
    <property type="entry name" value="HIGH-AFFINITY CHOLINE TRANSPORT PROTEIN-RELATED"/>
    <property type="match status" value="1"/>
</dbReference>
<dbReference type="InterPro" id="IPR000060">
    <property type="entry name" value="BCCT_transptr"/>
</dbReference>
<feature type="transmembrane region" description="Helical" evidence="9">
    <location>
        <begin position="254"/>
        <end position="273"/>
    </location>
</feature>
<evidence type="ECO:0000256" key="2">
    <source>
        <dbReference type="ARBA" id="ARBA00005658"/>
    </source>
</evidence>
<evidence type="ECO:0000256" key="5">
    <source>
        <dbReference type="ARBA" id="ARBA00022692"/>
    </source>
</evidence>
<dbReference type="EMBL" id="LVZK01000003">
    <property type="protein sequence ID" value="OAP85265.1"/>
    <property type="molecule type" value="Genomic_DNA"/>
</dbReference>
<feature type="transmembrane region" description="Helical" evidence="9">
    <location>
        <begin position="343"/>
        <end position="360"/>
    </location>
</feature>
<feature type="compositionally biased region" description="Acidic residues" evidence="8">
    <location>
        <begin position="679"/>
        <end position="692"/>
    </location>
</feature>
<feature type="transmembrane region" description="Helical" evidence="9">
    <location>
        <begin position="213"/>
        <end position="234"/>
    </location>
</feature>
<feature type="transmembrane region" description="Helical" evidence="9">
    <location>
        <begin position="285"/>
        <end position="309"/>
    </location>
</feature>
<name>A0A179B1K3_9ACTO</name>
<dbReference type="STRING" id="1823756.A4H34_09160"/>
<feature type="region of interest" description="Disordered" evidence="8">
    <location>
        <begin position="611"/>
        <end position="692"/>
    </location>
</feature>
<comment type="similarity">
    <text evidence="2">Belongs to the BCCT transporter (TC 2.A.15) family.</text>
</comment>
<dbReference type="OrthoDB" id="9775735at2"/>
<dbReference type="GO" id="GO:0005886">
    <property type="term" value="C:plasma membrane"/>
    <property type="evidence" value="ECO:0007669"/>
    <property type="project" value="UniProtKB-SubCell"/>
</dbReference>
<evidence type="ECO:0000313" key="10">
    <source>
        <dbReference type="EMBL" id="OAP85265.1"/>
    </source>
</evidence>
<feature type="transmembrane region" description="Helical" evidence="9">
    <location>
        <begin position="428"/>
        <end position="447"/>
    </location>
</feature>
<feature type="transmembrane region" description="Helical" evidence="9">
    <location>
        <begin position="35"/>
        <end position="53"/>
    </location>
</feature>
<organism evidence="10 11">
    <name type="scientific">Peptidiphaga gingivicola</name>
    <dbReference type="NCBI Taxonomy" id="2741497"/>
    <lineage>
        <taxon>Bacteria</taxon>
        <taxon>Bacillati</taxon>
        <taxon>Actinomycetota</taxon>
        <taxon>Actinomycetes</taxon>
        <taxon>Actinomycetales</taxon>
        <taxon>Actinomycetaceae</taxon>
        <taxon>Peptidiphaga</taxon>
    </lineage>
</organism>
<feature type="transmembrane region" description="Helical" evidence="9">
    <location>
        <begin position="73"/>
        <end position="93"/>
    </location>
</feature>
<feature type="transmembrane region" description="Helical" evidence="9">
    <location>
        <begin position="372"/>
        <end position="390"/>
    </location>
</feature>
<evidence type="ECO:0000256" key="8">
    <source>
        <dbReference type="SAM" id="MobiDB-lite"/>
    </source>
</evidence>
<evidence type="ECO:0000256" key="1">
    <source>
        <dbReference type="ARBA" id="ARBA00004651"/>
    </source>
</evidence>
<dbReference type="Pfam" id="PF02028">
    <property type="entry name" value="BCCT"/>
    <property type="match status" value="1"/>
</dbReference>
<sequence>MKSPDAEESPRPEDEAELEASSSRSRVSLALRYQVFWPSVGITLAFVVLAALWPKSVNDVIARISKVVVTNVGWYYILAVALFVVVGFALAFSRKGDTVLGPDDAEPEYSRTSWFSMLFAAGMGIGLVFWGAAEPLSHLGKPAPSSNAANATDRASEAMTKSFLHWGLHAWGIYVIVGLAIAYAVHRRGLPVSVRSTLRPIFGDRVNGKLGDVIDVIAIIGTLVGIATSLGFGVKQVAAGFDFLAGWHIDNGMLILLVVVISGMAALSVASGLDAGIKFISNLNLVLAALLVVLVAILGPTVFLFNGFVTDSGSYFQNFISMSFETHPYAGAKGAEWLSQWTVYYWGWWISWSPFVGVFIARISKGRTVREFVLGVMLVPTLVTFVWFAILGGNGLYQQMFGAKNLIGPDGTVNVDIALFRVFEGMPIGGVLSILAMIVVIIFFVSSSDSGSYVMSMLSTGGNPNPPLATRLTFAALSGAIAAVMLGFGDSQEGMKALQTLSILTALPFSVVMVLMCWALWKQLAAEHAIRRRLRGEEFARAIVTDVSGTLRAEIFDELTTHSRKAKPRPIETTVDLHKFFTRLSRQARKREYESKVSEVLAAQTGTEEIPIAVEEDLPTSYDAINATDPDAPTYEDPSAGADEAPEQSSGGGRAEEQANGDGGSEERGESGSAQDASGEGENDASNEDGSA</sequence>
<keyword evidence="6 9" id="KW-1133">Transmembrane helix</keyword>
<comment type="subcellular location">
    <subcellularLocation>
        <location evidence="1">Cell membrane</location>
        <topology evidence="1">Multi-pass membrane protein</topology>
    </subcellularLocation>
</comment>
<dbReference type="NCBIfam" id="TIGR00842">
    <property type="entry name" value="bcct"/>
    <property type="match status" value="1"/>
</dbReference>
<evidence type="ECO:0000256" key="3">
    <source>
        <dbReference type="ARBA" id="ARBA00022448"/>
    </source>
</evidence>
<evidence type="ECO:0000313" key="11">
    <source>
        <dbReference type="Proteomes" id="UP000078368"/>
    </source>
</evidence>
<evidence type="ECO:0000256" key="9">
    <source>
        <dbReference type="SAM" id="Phobius"/>
    </source>
</evidence>
<keyword evidence="7 9" id="KW-0472">Membrane</keyword>
<dbReference type="AlphaFoldDB" id="A0A179B1K3"/>
<dbReference type="GO" id="GO:0022857">
    <property type="term" value="F:transmembrane transporter activity"/>
    <property type="evidence" value="ECO:0007669"/>
    <property type="project" value="InterPro"/>
</dbReference>
<keyword evidence="11" id="KW-1185">Reference proteome</keyword>
<feature type="transmembrane region" description="Helical" evidence="9">
    <location>
        <begin position="501"/>
        <end position="521"/>
    </location>
</feature>
<keyword evidence="4" id="KW-1003">Cell membrane</keyword>
<dbReference type="PANTHER" id="PTHR30047:SF7">
    <property type="entry name" value="HIGH-AFFINITY CHOLINE TRANSPORT PROTEIN"/>
    <property type="match status" value="1"/>
</dbReference>
<feature type="transmembrane region" description="Helical" evidence="9">
    <location>
        <begin position="468"/>
        <end position="489"/>
    </location>
</feature>
<feature type="transmembrane region" description="Helical" evidence="9">
    <location>
        <begin position="163"/>
        <end position="185"/>
    </location>
</feature>
<protein>
    <submittedName>
        <fullName evidence="10">Choline transporter</fullName>
    </submittedName>
</protein>
<evidence type="ECO:0000256" key="7">
    <source>
        <dbReference type="ARBA" id="ARBA00023136"/>
    </source>
</evidence>
<keyword evidence="5 9" id="KW-0812">Transmembrane</keyword>
<feature type="transmembrane region" description="Helical" evidence="9">
    <location>
        <begin position="114"/>
        <end position="133"/>
    </location>
</feature>
<proteinExistence type="inferred from homology"/>
<keyword evidence="3" id="KW-0813">Transport</keyword>
<accession>A0A179B1K3</accession>
<reference evidence="10 11" key="1">
    <citation type="submission" date="2016-04" db="EMBL/GenBank/DDBJ databases">
        <title>Peptidophaga gingivicola gen. nov., sp. nov., isolated from human subgingival plaque.</title>
        <authorList>
            <person name="Beall C.J."/>
            <person name="Mokrzan E.M."/>
            <person name="Griffen A.L."/>
            <person name="Leys E.J."/>
        </authorList>
    </citation>
    <scope>NUCLEOTIDE SEQUENCE [LARGE SCALE GENOMIC DNA]</scope>
    <source>
        <strain evidence="10 11">BA112</strain>
    </source>
</reference>